<proteinExistence type="predicted"/>
<evidence type="ECO:0000256" key="1">
    <source>
        <dbReference type="SAM" id="SignalP"/>
    </source>
</evidence>
<feature type="signal peptide" evidence="1">
    <location>
        <begin position="1"/>
        <end position="24"/>
    </location>
</feature>
<dbReference type="AlphaFoldDB" id="A0AAE3JJN6"/>
<feature type="chain" id="PRO_5042153069" description="Lipoprotein" evidence="1">
    <location>
        <begin position="25"/>
        <end position="236"/>
    </location>
</feature>
<protein>
    <recommendedName>
        <fullName evidence="4">Lipoprotein</fullName>
    </recommendedName>
</protein>
<evidence type="ECO:0000313" key="3">
    <source>
        <dbReference type="Proteomes" id="UP001198163"/>
    </source>
</evidence>
<reference evidence="2" key="1">
    <citation type="submission" date="2021-08" db="EMBL/GenBank/DDBJ databases">
        <title>Comparative analyses of Brucepasteria parasyntrophica and Teretinema zuelzerae.</title>
        <authorList>
            <person name="Song Y."/>
            <person name="Brune A."/>
        </authorList>
    </citation>
    <scope>NUCLEOTIDE SEQUENCE</scope>
    <source>
        <strain evidence="2">DSM 1903</strain>
    </source>
</reference>
<name>A0AAE3JJN6_9SPIR</name>
<keyword evidence="1" id="KW-0732">Signal</keyword>
<dbReference type="EMBL" id="JAINWA010000003">
    <property type="protein sequence ID" value="MCD1655723.1"/>
    <property type="molecule type" value="Genomic_DNA"/>
</dbReference>
<comment type="caution">
    <text evidence="2">The sequence shown here is derived from an EMBL/GenBank/DDBJ whole genome shotgun (WGS) entry which is preliminary data.</text>
</comment>
<dbReference type="Proteomes" id="UP001198163">
    <property type="component" value="Unassembled WGS sequence"/>
</dbReference>
<sequence>MMKRKSILSVLKMALALSLVFSFAACDTSGDEDEGDDQFSGTALYEINWSGAFSPDFTTDSVKVVNAGDEVIGTSSGAMSLKMNIPHTHTQIQEGGFFPTGTGVNFTTDGGGWNGVFFKMVGSTCDISAASKAYVAIKGDLGETAYFGLKIEWTGTGDNAPAAEVNILDYPAKAGAGGWTVYTINLADFTNIDTSAFSGLGLWNPNVVDGTAAEREAAAANYPALTDVLISVAFGE</sequence>
<organism evidence="2 3">
    <name type="scientific">Teretinema zuelzerae</name>
    <dbReference type="NCBI Taxonomy" id="156"/>
    <lineage>
        <taxon>Bacteria</taxon>
        <taxon>Pseudomonadati</taxon>
        <taxon>Spirochaetota</taxon>
        <taxon>Spirochaetia</taxon>
        <taxon>Spirochaetales</taxon>
        <taxon>Treponemataceae</taxon>
        <taxon>Teretinema</taxon>
    </lineage>
</organism>
<accession>A0AAE3JJN6</accession>
<gene>
    <name evidence="2" type="ORF">K7J14_13580</name>
</gene>
<dbReference type="RefSeq" id="WP_230757407.1">
    <property type="nucleotide sequence ID" value="NZ_JAINWA010000003.1"/>
</dbReference>
<evidence type="ECO:0000313" key="2">
    <source>
        <dbReference type="EMBL" id="MCD1655723.1"/>
    </source>
</evidence>
<evidence type="ECO:0008006" key="4">
    <source>
        <dbReference type="Google" id="ProtNLM"/>
    </source>
</evidence>
<dbReference type="PROSITE" id="PS51257">
    <property type="entry name" value="PROKAR_LIPOPROTEIN"/>
    <property type="match status" value="1"/>
</dbReference>
<keyword evidence="3" id="KW-1185">Reference proteome</keyword>